<dbReference type="OMA" id="RWINEEC"/>
<sequence>MVVPRWVRVWRVARAYPRYLWNNYTVHFYYIVIILLLFQDMPYYRNYYHVVRPDDPIAVEWRPPERRLKLIEQTVGQPHIGKITQIKSDPTNGIKWIYVEFFDCPSIREINISAIREALARWINEECVAALKCDLNGKIDANNILIGTVSCGANQNFITIRVLKNTTNITFREEQGLSKYYLDLDLNIIGKVIESREHLLSILLHSDLRLVTVQVIKESAEIRSTNAVDKLCYNFYCFIIIFSFIAFIVVLFFIFAVNKNVEEHTSVSPSHSLLLLQVMRN</sequence>
<dbReference type="EMBL" id="UYYF01004781">
    <property type="protein sequence ID" value="VDN06982.1"/>
    <property type="molecule type" value="Genomic_DNA"/>
</dbReference>
<proteinExistence type="predicted"/>
<feature type="transmembrane region" description="Helical" evidence="1">
    <location>
        <begin position="233"/>
        <end position="257"/>
    </location>
</feature>
<keyword evidence="1" id="KW-0472">Membrane</keyword>
<keyword evidence="1" id="KW-1133">Transmembrane helix</keyword>
<name>A0A0N5D8D8_THECL</name>
<organism evidence="4">
    <name type="scientific">Thelazia callipaeda</name>
    <name type="common">Oriental eyeworm</name>
    <name type="synonym">Parasitic nematode</name>
    <dbReference type="NCBI Taxonomy" id="103827"/>
    <lineage>
        <taxon>Eukaryota</taxon>
        <taxon>Metazoa</taxon>
        <taxon>Ecdysozoa</taxon>
        <taxon>Nematoda</taxon>
        <taxon>Chromadorea</taxon>
        <taxon>Rhabditida</taxon>
        <taxon>Spirurina</taxon>
        <taxon>Spiruromorpha</taxon>
        <taxon>Thelazioidea</taxon>
        <taxon>Thelaziidae</taxon>
        <taxon>Thelazia</taxon>
    </lineage>
</organism>
<accession>A0A0N5D8D8</accession>
<feature type="transmembrane region" description="Helical" evidence="1">
    <location>
        <begin position="20"/>
        <end position="38"/>
    </location>
</feature>
<dbReference type="WBParaSite" id="TCLT_0000936701-mRNA-1">
    <property type="protein sequence ID" value="TCLT_0000936701-mRNA-1"/>
    <property type="gene ID" value="TCLT_0000936701"/>
</dbReference>
<evidence type="ECO:0000313" key="4">
    <source>
        <dbReference type="WBParaSite" id="TCLT_0000936701-mRNA-1"/>
    </source>
</evidence>
<evidence type="ECO:0000313" key="3">
    <source>
        <dbReference type="Proteomes" id="UP000276776"/>
    </source>
</evidence>
<gene>
    <name evidence="2" type="ORF">TCLT_LOCUS9356</name>
</gene>
<reference evidence="4" key="1">
    <citation type="submission" date="2017-02" db="UniProtKB">
        <authorList>
            <consortium name="WormBaseParasite"/>
        </authorList>
    </citation>
    <scope>IDENTIFICATION</scope>
</reference>
<evidence type="ECO:0000313" key="2">
    <source>
        <dbReference type="EMBL" id="VDN06982.1"/>
    </source>
</evidence>
<dbReference type="OrthoDB" id="5854778at2759"/>
<keyword evidence="3" id="KW-1185">Reference proteome</keyword>
<dbReference type="Proteomes" id="UP000276776">
    <property type="component" value="Unassembled WGS sequence"/>
</dbReference>
<reference evidence="2 3" key="2">
    <citation type="submission" date="2018-11" db="EMBL/GenBank/DDBJ databases">
        <authorList>
            <consortium name="Pathogen Informatics"/>
        </authorList>
    </citation>
    <scope>NUCLEOTIDE SEQUENCE [LARGE SCALE GENOMIC DNA]</scope>
</reference>
<keyword evidence="1" id="KW-0812">Transmembrane</keyword>
<evidence type="ECO:0000256" key="1">
    <source>
        <dbReference type="SAM" id="Phobius"/>
    </source>
</evidence>
<protein>
    <submittedName>
        <fullName evidence="4">Tudor domain-containing protein</fullName>
    </submittedName>
</protein>
<dbReference type="AlphaFoldDB" id="A0A0N5D8D8"/>